<dbReference type="GO" id="GO:0004519">
    <property type="term" value="F:endonuclease activity"/>
    <property type="evidence" value="ECO:0007669"/>
    <property type="project" value="InterPro"/>
</dbReference>
<reference evidence="2 3" key="1">
    <citation type="submission" date="2010-12" db="EMBL/GenBank/DDBJ databases">
        <authorList>
            <person name="Muzny D."/>
            <person name="Qin X."/>
            <person name="Deng J."/>
            <person name="Jiang H."/>
            <person name="Liu Y."/>
            <person name="Qu J."/>
            <person name="Song X.-Z."/>
            <person name="Zhang L."/>
            <person name="Thornton R."/>
            <person name="Coyle M."/>
            <person name="Francisco L."/>
            <person name="Jackson L."/>
            <person name="Javaid M."/>
            <person name="Korchina V."/>
            <person name="Kovar C."/>
            <person name="Mata R."/>
            <person name="Mathew T."/>
            <person name="Ngo R."/>
            <person name="Nguyen L."/>
            <person name="Nguyen N."/>
            <person name="Okwuonu G."/>
            <person name="Ongeri F."/>
            <person name="Pham C."/>
            <person name="Simmons D."/>
            <person name="Wilczek-Boney K."/>
            <person name="Hale W."/>
            <person name="Jakkamsetti A."/>
            <person name="Pham P."/>
            <person name="Ruth R."/>
            <person name="San Lucas F."/>
            <person name="Warren J."/>
            <person name="Zhang J."/>
            <person name="Zhao Z."/>
            <person name="Zhou C."/>
            <person name="Zhu D."/>
            <person name="Lee S."/>
            <person name="Bess C."/>
            <person name="Blankenburg K."/>
            <person name="Forbes L."/>
            <person name="Fu Q."/>
            <person name="Gubbala S."/>
            <person name="Hirani K."/>
            <person name="Jayaseelan J.C."/>
            <person name="Lara F."/>
            <person name="Munidasa M."/>
            <person name="Palculict T."/>
            <person name="Patil S."/>
            <person name="Pu L.-L."/>
            <person name="Saada N."/>
            <person name="Tang L."/>
            <person name="Weissenberger G."/>
            <person name="Zhu Y."/>
            <person name="Hemphill L."/>
            <person name="Shang Y."/>
            <person name="Youmans B."/>
            <person name="Ayvaz T."/>
            <person name="Ross M."/>
            <person name="Santibanez J."/>
            <person name="Aqrawi P."/>
            <person name="Gross S."/>
            <person name="Joshi V."/>
            <person name="Fowler G."/>
            <person name="Nazareth L."/>
            <person name="Reid J."/>
            <person name="Worley K."/>
            <person name="Petrosino J."/>
            <person name="Highlander S."/>
            <person name="Gibbs R."/>
        </authorList>
    </citation>
    <scope>NUCLEOTIDE SEQUENCE [LARGE SCALE GENOMIC DNA]</scope>
    <source>
        <strain evidence="2 3">ATCC 9812</strain>
    </source>
</reference>
<dbReference type="eggNOG" id="COG5525">
    <property type="taxonomic scope" value="Bacteria"/>
</dbReference>
<name>E8JS12_STREI</name>
<evidence type="ECO:0000313" key="3">
    <source>
        <dbReference type="Proteomes" id="UP000005699"/>
    </source>
</evidence>
<dbReference type="EMBL" id="AEVB01000051">
    <property type="protein sequence ID" value="EFW88015.1"/>
    <property type="molecule type" value="Genomic_DNA"/>
</dbReference>
<feature type="domain" description="Terminase large subunit GpA endonuclease" evidence="1">
    <location>
        <begin position="16"/>
        <end position="105"/>
    </location>
</feature>
<sequence length="130" mass="14981">HDVVKRRPVPSFLQVVYLTEIGTDTAKEQIYNRFTLTPEGDEPLPGAVHFPNNPDIFDLTEAQQLTAEEQVEKWVDGRKKILWDSKKRRNEALDCFVYALAALRISISRWQLDLSALLDSRGSPLLQRFK</sequence>
<organism evidence="2 3">
    <name type="scientific">Streptococcus equinus ATCC 9812</name>
    <dbReference type="NCBI Taxonomy" id="525379"/>
    <lineage>
        <taxon>Bacteria</taxon>
        <taxon>Bacillati</taxon>
        <taxon>Bacillota</taxon>
        <taxon>Bacilli</taxon>
        <taxon>Lactobacillales</taxon>
        <taxon>Streptococcaceae</taxon>
        <taxon>Streptococcus</taxon>
    </lineage>
</organism>
<comment type="caution">
    <text evidence="2">The sequence shown here is derived from an EMBL/GenBank/DDBJ whole genome shotgun (WGS) entry which is preliminary data.</text>
</comment>
<accession>E8JS12</accession>
<evidence type="ECO:0000313" key="2">
    <source>
        <dbReference type="EMBL" id="EFW88015.1"/>
    </source>
</evidence>
<dbReference type="Proteomes" id="UP000005699">
    <property type="component" value="Unassembled WGS sequence"/>
</dbReference>
<dbReference type="InterPro" id="IPR046454">
    <property type="entry name" value="GpA_endonuclease"/>
</dbReference>
<dbReference type="Pfam" id="PF20454">
    <property type="entry name" value="GpA_nuclease"/>
    <property type="match status" value="1"/>
</dbReference>
<dbReference type="AlphaFoldDB" id="E8JS12"/>
<feature type="non-terminal residue" evidence="2">
    <location>
        <position position="1"/>
    </location>
</feature>
<evidence type="ECO:0000259" key="1">
    <source>
        <dbReference type="Pfam" id="PF20454"/>
    </source>
</evidence>
<proteinExistence type="predicted"/>
<dbReference type="HOGENOM" id="CLU_1932147_0_0_9"/>
<protein>
    <recommendedName>
        <fullName evidence="1">Terminase large subunit GpA endonuclease domain-containing protein</fullName>
    </recommendedName>
</protein>
<dbReference type="RefSeq" id="WP_003068002.1">
    <property type="nucleotide sequence ID" value="NZ_GL698442.1"/>
</dbReference>
<gene>
    <name evidence="2" type="ORF">HMPREF0819_1785</name>
</gene>